<dbReference type="EMBL" id="CAEZUO010000098">
    <property type="protein sequence ID" value="CAB4615921.1"/>
    <property type="molecule type" value="Genomic_DNA"/>
</dbReference>
<dbReference type="AlphaFoldDB" id="A0A6J6HPR3"/>
<evidence type="ECO:0000313" key="2">
    <source>
        <dbReference type="EMBL" id="CAB4615921.1"/>
    </source>
</evidence>
<keyword evidence="1" id="KW-1133">Transmembrane helix</keyword>
<feature type="transmembrane region" description="Helical" evidence="1">
    <location>
        <begin position="12"/>
        <end position="35"/>
    </location>
</feature>
<keyword evidence="1" id="KW-0472">Membrane</keyword>
<accession>A0A6J6HPR3</accession>
<proteinExistence type="predicted"/>
<gene>
    <name evidence="2" type="ORF">UFOPK1827_01606</name>
</gene>
<keyword evidence="1" id="KW-0812">Transmembrane</keyword>
<protein>
    <submittedName>
        <fullName evidence="2">Unannotated protein</fullName>
    </submittedName>
</protein>
<name>A0A6J6HPR3_9ZZZZ</name>
<evidence type="ECO:0000256" key="1">
    <source>
        <dbReference type="SAM" id="Phobius"/>
    </source>
</evidence>
<organism evidence="2">
    <name type="scientific">freshwater metagenome</name>
    <dbReference type="NCBI Taxonomy" id="449393"/>
    <lineage>
        <taxon>unclassified sequences</taxon>
        <taxon>metagenomes</taxon>
        <taxon>ecological metagenomes</taxon>
    </lineage>
</organism>
<sequence length="278" mass="30267">MSDSRHSLRWIAITGSIIAALVLIPIIVLLSMFVFRDNPGAKSLDDALQAFRQGDTSAVESIGAVVVRPPAGVYQADASGKASISFPPTSQIYGASAPVTVTHQGDNCWTTTVDFNTAFQQRWNYCIENGVLTEHSNHTVTGWDLGATSITNVSEFDCSPPGEIIKTGERRDEISTYTCTGTSDSISGTTTSAVTFESLGATSIEIDSVALPTFHYRENDVLSGPQKGTTTIEYWYSVQDMLLVRMERHINLRTDSPVGEVTYKEDGEWQLSSLTPVR</sequence>
<reference evidence="2" key="1">
    <citation type="submission" date="2020-05" db="EMBL/GenBank/DDBJ databases">
        <authorList>
            <person name="Chiriac C."/>
            <person name="Salcher M."/>
            <person name="Ghai R."/>
            <person name="Kavagutti S V."/>
        </authorList>
    </citation>
    <scope>NUCLEOTIDE SEQUENCE</scope>
</reference>